<dbReference type="Proteomes" id="UP001054837">
    <property type="component" value="Unassembled WGS sequence"/>
</dbReference>
<feature type="compositionally biased region" description="Polar residues" evidence="1">
    <location>
        <begin position="55"/>
        <end position="75"/>
    </location>
</feature>
<name>A0AAV4MU86_9ARAC</name>
<accession>A0AAV4MU86</accession>
<proteinExistence type="predicted"/>
<protein>
    <submittedName>
        <fullName evidence="2">Uncharacterized protein</fullName>
    </submittedName>
</protein>
<keyword evidence="3" id="KW-1185">Reference proteome</keyword>
<evidence type="ECO:0000313" key="3">
    <source>
        <dbReference type="Proteomes" id="UP001054837"/>
    </source>
</evidence>
<reference evidence="2 3" key="1">
    <citation type="submission" date="2021-06" db="EMBL/GenBank/DDBJ databases">
        <title>Caerostris darwini draft genome.</title>
        <authorList>
            <person name="Kono N."/>
            <person name="Arakawa K."/>
        </authorList>
    </citation>
    <scope>NUCLEOTIDE SEQUENCE [LARGE SCALE GENOMIC DNA]</scope>
</reference>
<feature type="region of interest" description="Disordered" evidence="1">
    <location>
        <begin position="1"/>
        <end position="39"/>
    </location>
</feature>
<feature type="region of interest" description="Disordered" evidence="1">
    <location>
        <begin position="55"/>
        <end position="88"/>
    </location>
</feature>
<sequence>MIRFAQNEIRPPNNPRGEWGWIMREDGTSPCPRPGGTVNKERQTADAVLQFIREQSNTQPTPDLISPQQKAFKNQPSHKEAPTTPFVPHSLPNSFFAISL</sequence>
<gene>
    <name evidence="2" type="ORF">CDAR_496311</name>
</gene>
<comment type="caution">
    <text evidence="2">The sequence shown here is derived from an EMBL/GenBank/DDBJ whole genome shotgun (WGS) entry which is preliminary data.</text>
</comment>
<organism evidence="2 3">
    <name type="scientific">Caerostris darwini</name>
    <dbReference type="NCBI Taxonomy" id="1538125"/>
    <lineage>
        <taxon>Eukaryota</taxon>
        <taxon>Metazoa</taxon>
        <taxon>Ecdysozoa</taxon>
        <taxon>Arthropoda</taxon>
        <taxon>Chelicerata</taxon>
        <taxon>Arachnida</taxon>
        <taxon>Araneae</taxon>
        <taxon>Araneomorphae</taxon>
        <taxon>Entelegynae</taxon>
        <taxon>Araneoidea</taxon>
        <taxon>Araneidae</taxon>
        <taxon>Caerostris</taxon>
    </lineage>
</organism>
<evidence type="ECO:0000256" key="1">
    <source>
        <dbReference type="SAM" id="MobiDB-lite"/>
    </source>
</evidence>
<evidence type="ECO:0000313" key="2">
    <source>
        <dbReference type="EMBL" id="GIX75992.1"/>
    </source>
</evidence>
<dbReference type="EMBL" id="BPLQ01000884">
    <property type="protein sequence ID" value="GIX75992.1"/>
    <property type="molecule type" value="Genomic_DNA"/>
</dbReference>
<dbReference type="AlphaFoldDB" id="A0AAV4MU86"/>